<evidence type="ECO:0000313" key="10">
    <source>
        <dbReference type="Proteomes" id="UP000321947"/>
    </source>
</evidence>
<name>A0A5A7V030_CUCMM</name>
<dbReference type="PROSITE" id="PS00375">
    <property type="entry name" value="UDPGT"/>
    <property type="match status" value="1"/>
</dbReference>
<comment type="pathway">
    <text evidence="1">Secondary metabolite biosynthesis; terpenoid biosynthesis.</text>
</comment>
<dbReference type="OrthoDB" id="5835829at2759"/>
<evidence type="ECO:0000256" key="4">
    <source>
        <dbReference type="ARBA" id="ARBA00022679"/>
    </source>
</evidence>
<dbReference type="EMBL" id="SSTD01017672">
    <property type="protein sequence ID" value="TYJ99625.1"/>
    <property type="molecule type" value="Genomic_DNA"/>
</dbReference>
<dbReference type="AlphaFoldDB" id="A0A5A7V030"/>
<dbReference type="PANTHER" id="PTHR48049">
    <property type="entry name" value="GLYCOSYLTRANSFERASE"/>
    <property type="match status" value="1"/>
</dbReference>
<comment type="caution">
    <text evidence="7">The sequence shown here is derived from an EMBL/GenBank/DDBJ whole genome shotgun (WGS) entry which is preliminary data.</text>
</comment>
<comment type="similarity">
    <text evidence="2 5">Belongs to the UDP-glycosyltransferase family.</text>
</comment>
<evidence type="ECO:0000256" key="3">
    <source>
        <dbReference type="ARBA" id="ARBA00022676"/>
    </source>
</evidence>
<evidence type="ECO:0000256" key="1">
    <source>
        <dbReference type="ARBA" id="ARBA00004721"/>
    </source>
</evidence>
<dbReference type="FunFam" id="3.40.50.2000:FF:000087">
    <property type="entry name" value="Glycosyltransferase"/>
    <property type="match status" value="1"/>
</dbReference>
<dbReference type="EMBL" id="SSTE01006526">
    <property type="protein sequence ID" value="KAA0059101.1"/>
    <property type="molecule type" value="Genomic_DNA"/>
</dbReference>
<evidence type="ECO:0000256" key="6">
    <source>
        <dbReference type="RuleBase" id="RU362057"/>
    </source>
</evidence>
<evidence type="ECO:0000313" key="9">
    <source>
        <dbReference type="Proteomes" id="UP000321393"/>
    </source>
</evidence>
<protein>
    <recommendedName>
        <fullName evidence="6">Glycosyltransferase</fullName>
        <ecNumber evidence="6">2.4.1.-</ecNumber>
    </recommendedName>
</protein>
<dbReference type="FunFam" id="3.40.50.2000:FF:000037">
    <property type="entry name" value="Glycosyltransferase"/>
    <property type="match status" value="1"/>
</dbReference>
<proteinExistence type="inferred from homology"/>
<dbReference type="Pfam" id="PF00201">
    <property type="entry name" value="UDPGT"/>
    <property type="match status" value="1"/>
</dbReference>
<dbReference type="GO" id="GO:0035251">
    <property type="term" value="F:UDP-glucosyltransferase activity"/>
    <property type="evidence" value="ECO:0007669"/>
    <property type="project" value="InterPro"/>
</dbReference>
<dbReference type="InterPro" id="IPR050481">
    <property type="entry name" value="UDP-glycosyltransf_plant"/>
</dbReference>
<dbReference type="InterPro" id="IPR035595">
    <property type="entry name" value="UDP_glycos_trans_CS"/>
</dbReference>
<dbReference type="CDD" id="cd03784">
    <property type="entry name" value="GT1_Gtf-like"/>
    <property type="match status" value="1"/>
</dbReference>
<reference evidence="9 10" key="1">
    <citation type="submission" date="2019-08" db="EMBL/GenBank/DDBJ databases">
        <title>Draft genome sequences of two oriental melons (Cucumis melo L. var makuwa).</title>
        <authorList>
            <person name="Kwon S.-Y."/>
        </authorList>
    </citation>
    <scope>NUCLEOTIDE SEQUENCE [LARGE SCALE GENOMIC DNA]</scope>
    <source>
        <strain evidence="10">cv. Chang Bougi</strain>
        <strain evidence="9">cv. SW 3</strain>
        <tissue evidence="7">Leaf</tissue>
    </source>
</reference>
<evidence type="ECO:0000256" key="2">
    <source>
        <dbReference type="ARBA" id="ARBA00009995"/>
    </source>
</evidence>
<dbReference type="Proteomes" id="UP000321947">
    <property type="component" value="Unassembled WGS sequence"/>
</dbReference>
<keyword evidence="4 5" id="KW-0808">Transferase</keyword>
<dbReference type="PANTHER" id="PTHR48049:SF167">
    <property type="entry name" value="GLYCOSYLTRANSFERASE"/>
    <property type="match status" value="1"/>
</dbReference>
<gene>
    <name evidence="8" type="ORF">E5676_scaffold786G00060</name>
    <name evidence="7" type="ORF">E6C27_scaffold430G00060</name>
</gene>
<accession>A0A5A7V030</accession>
<evidence type="ECO:0000313" key="7">
    <source>
        <dbReference type="EMBL" id="KAA0059101.1"/>
    </source>
</evidence>
<keyword evidence="3 5" id="KW-0328">Glycosyltransferase</keyword>
<evidence type="ECO:0000256" key="5">
    <source>
        <dbReference type="RuleBase" id="RU003718"/>
    </source>
</evidence>
<evidence type="ECO:0000313" key="8">
    <source>
        <dbReference type="EMBL" id="TYJ99625.1"/>
    </source>
</evidence>
<dbReference type="Proteomes" id="UP000321393">
    <property type="component" value="Unassembled WGS sequence"/>
</dbReference>
<sequence>MEESPSSLHVAMYPWFAFGHMIPFLQIANKLANKGHRISFFIPSKTQPKLQHFNHFPNLITFVPITVPHVDGLPPGAQTTADISHPSQLPLIMTSMDRTEPEIASCLQDIKPNVIFFDFAHWVIKLANQMGITSIYYNVISAVTTGYVLGKIRELSGHDTLTQDDFMQPPPGFPSSSIKLHAHEAQNFASLSHLRLGNGIPFFHQLSTAATNCNALAFKSSREIEGPFIDYVENELKKPVLLSGAVDLEPLTTSLEERWEKWLTKFHSGSVIYCAFGSECIWTKSQFQELLLGLELSNLPFFAALKPPNGIDTVEAALPEGFEQRIQGRGVVHGGWVQQQQILEHPSIGCFVTHCGAGSLNEALVKKCQLVLLPHATDHFFRARTLSSHLKVGVEVERREEDGVFSKESVCKAVKTVMDEENESGKEIRANLAKLRELLVDKDLEDSYINNFIHKLHSLIV</sequence>
<dbReference type="EC" id="2.4.1.-" evidence="6"/>
<organism evidence="7 9">
    <name type="scientific">Cucumis melo var. makuwa</name>
    <name type="common">Oriental melon</name>
    <dbReference type="NCBI Taxonomy" id="1194695"/>
    <lineage>
        <taxon>Eukaryota</taxon>
        <taxon>Viridiplantae</taxon>
        <taxon>Streptophyta</taxon>
        <taxon>Embryophyta</taxon>
        <taxon>Tracheophyta</taxon>
        <taxon>Spermatophyta</taxon>
        <taxon>Magnoliopsida</taxon>
        <taxon>eudicotyledons</taxon>
        <taxon>Gunneridae</taxon>
        <taxon>Pentapetalae</taxon>
        <taxon>rosids</taxon>
        <taxon>fabids</taxon>
        <taxon>Cucurbitales</taxon>
        <taxon>Cucurbitaceae</taxon>
        <taxon>Benincaseae</taxon>
        <taxon>Cucumis</taxon>
    </lineage>
</organism>
<dbReference type="InterPro" id="IPR002213">
    <property type="entry name" value="UDP_glucos_trans"/>
</dbReference>
<dbReference type="Gene3D" id="3.40.50.2000">
    <property type="entry name" value="Glycogen Phosphorylase B"/>
    <property type="match status" value="2"/>
</dbReference>
<dbReference type="SUPFAM" id="SSF53756">
    <property type="entry name" value="UDP-Glycosyltransferase/glycogen phosphorylase"/>
    <property type="match status" value="1"/>
</dbReference>